<dbReference type="Pfam" id="PF00017">
    <property type="entry name" value="SH2"/>
    <property type="match status" value="2"/>
</dbReference>
<reference evidence="23 24" key="1">
    <citation type="submission" date="2015-08" db="EMBL/GenBank/DDBJ databases">
        <title>The genome of the Asian arowana (Scleropages formosus).</title>
        <authorList>
            <person name="Tan M.H."/>
            <person name="Gan H.M."/>
            <person name="Croft L.J."/>
            <person name="Austin C.M."/>
        </authorList>
    </citation>
    <scope>NUCLEOTIDE SEQUENCE [LARGE SCALE GENOMIC DNA]</scope>
    <source>
        <strain evidence="23">Aro1</strain>
    </source>
</reference>
<dbReference type="SUPFAM" id="SSF55550">
    <property type="entry name" value="SH2 domain"/>
    <property type="match status" value="2"/>
</dbReference>
<dbReference type="Pfam" id="PF07714">
    <property type="entry name" value="PK_Tyr_Ser-Thr"/>
    <property type="match status" value="1"/>
</dbReference>
<gene>
    <name evidence="23" type="ORF">Z043_116680</name>
</gene>
<evidence type="ECO:0000256" key="4">
    <source>
        <dbReference type="ARBA" id="ARBA00022490"/>
    </source>
</evidence>
<dbReference type="InterPro" id="IPR000980">
    <property type="entry name" value="SH2"/>
</dbReference>
<dbReference type="PIRSF" id="PIRSF000604">
    <property type="entry name" value="TyrPK_SYK"/>
    <property type="match status" value="1"/>
</dbReference>
<dbReference type="InterPro" id="IPR000719">
    <property type="entry name" value="Prot_kinase_dom"/>
</dbReference>
<evidence type="ECO:0000256" key="3">
    <source>
        <dbReference type="ARBA" id="ARBA00022475"/>
    </source>
</evidence>
<evidence type="ECO:0000259" key="22">
    <source>
        <dbReference type="PROSITE" id="PS50011"/>
    </source>
</evidence>
<evidence type="ECO:0000256" key="16">
    <source>
        <dbReference type="PIRNR" id="PIRNR000604"/>
    </source>
</evidence>
<accession>A0A0P7U556</accession>
<comment type="subcellular location">
    <subcellularLocation>
        <location evidence="1">Cell membrane</location>
    </subcellularLocation>
    <subcellularLocation>
        <location evidence="2">Cytoplasm</location>
    </subcellularLocation>
</comment>
<dbReference type="InterPro" id="IPR023420">
    <property type="entry name" value="Kinase_SYK/ZAP-70_inter-SH2_sf"/>
</dbReference>
<dbReference type="GO" id="GO:0004715">
    <property type="term" value="F:non-membrane spanning protein tyrosine kinase activity"/>
    <property type="evidence" value="ECO:0007669"/>
    <property type="project" value="UniProtKB-EC"/>
</dbReference>
<dbReference type="GO" id="GO:0002376">
    <property type="term" value="P:immune system process"/>
    <property type="evidence" value="ECO:0007669"/>
    <property type="project" value="UniProtKB-KW"/>
</dbReference>
<evidence type="ECO:0000256" key="8">
    <source>
        <dbReference type="ARBA" id="ARBA00022741"/>
    </source>
</evidence>
<dbReference type="AlphaFoldDB" id="A0A0P7U556"/>
<comment type="similarity">
    <text evidence="16">Belongs to the protein kinase superfamily. Tyr protein kinase family. SYK/ZAP-70 subfamily.</text>
</comment>
<feature type="binding site" evidence="18 20">
    <location>
        <position position="478"/>
    </location>
    <ligand>
        <name>ATP</name>
        <dbReference type="ChEBI" id="CHEBI:30616"/>
    </ligand>
</feature>
<dbReference type="Gene3D" id="3.30.200.20">
    <property type="entry name" value="Phosphorylase Kinase, domain 1"/>
    <property type="match status" value="1"/>
</dbReference>
<evidence type="ECO:0000256" key="20">
    <source>
        <dbReference type="PROSITE-ProRule" id="PRU10141"/>
    </source>
</evidence>
<dbReference type="InterPro" id="IPR020635">
    <property type="entry name" value="Tyr_kinase_cat_dom"/>
</dbReference>
<comment type="caution">
    <text evidence="23">The sequence shown here is derived from an EMBL/GenBank/DDBJ whole genome shotgun (WGS) entry which is preliminary data.</text>
</comment>
<evidence type="ECO:0000256" key="6">
    <source>
        <dbReference type="ARBA" id="ARBA00022707"/>
    </source>
</evidence>
<evidence type="ECO:0000256" key="2">
    <source>
        <dbReference type="ARBA" id="ARBA00004496"/>
    </source>
</evidence>
<keyword evidence="7" id="KW-0677">Repeat</keyword>
<evidence type="ECO:0000256" key="5">
    <source>
        <dbReference type="ARBA" id="ARBA00022679"/>
    </source>
</evidence>
<keyword evidence="8 16" id="KW-0547">Nucleotide-binding</keyword>
<evidence type="ECO:0000313" key="23">
    <source>
        <dbReference type="EMBL" id="KPP64932.1"/>
    </source>
</evidence>
<dbReference type="STRING" id="113540.ENSSFOP00015002064"/>
<evidence type="ECO:0000256" key="9">
    <source>
        <dbReference type="ARBA" id="ARBA00022777"/>
    </source>
</evidence>
<evidence type="ECO:0000256" key="14">
    <source>
        <dbReference type="ARBA" id="ARBA00023137"/>
    </source>
</evidence>
<feature type="domain" description="SH2" evidence="21">
    <location>
        <begin position="61"/>
        <end position="153"/>
    </location>
</feature>
<dbReference type="InterPro" id="IPR050198">
    <property type="entry name" value="Non-receptor_tyrosine_kinases"/>
</dbReference>
<evidence type="ECO:0000256" key="17">
    <source>
        <dbReference type="PIRSR" id="PIRSR000604-1"/>
    </source>
</evidence>
<dbReference type="Proteomes" id="UP000034805">
    <property type="component" value="Unassembled WGS sequence"/>
</dbReference>
<keyword evidence="6" id="KW-0519">Myristate</keyword>
<evidence type="ECO:0000256" key="7">
    <source>
        <dbReference type="ARBA" id="ARBA00022737"/>
    </source>
</evidence>
<protein>
    <recommendedName>
        <fullName evidence="16">Tyrosine-protein kinase</fullName>
        <ecNumber evidence="16">2.7.10.2</ecNumber>
    </recommendedName>
</protein>
<dbReference type="SMART" id="SM00252">
    <property type="entry name" value="SH2"/>
    <property type="match status" value="2"/>
</dbReference>
<dbReference type="EMBL" id="JARO02006665">
    <property type="protein sequence ID" value="KPP64932.1"/>
    <property type="molecule type" value="Genomic_DNA"/>
</dbReference>
<keyword evidence="9 16" id="KW-0418">Kinase</keyword>
<keyword evidence="10 16" id="KW-0067">ATP-binding</keyword>
<evidence type="ECO:0000256" key="10">
    <source>
        <dbReference type="ARBA" id="ARBA00022840"/>
    </source>
</evidence>
<dbReference type="CDD" id="cd09938">
    <property type="entry name" value="SH2_N-SH2_Zap70_Syk_like"/>
    <property type="match status" value="1"/>
</dbReference>
<evidence type="ECO:0000256" key="18">
    <source>
        <dbReference type="PIRSR" id="PIRSR000604-2"/>
    </source>
</evidence>
<dbReference type="FunFam" id="1.10.930.10:FF:000001">
    <property type="entry name" value="Tyrosine-protein kinase"/>
    <property type="match status" value="1"/>
</dbReference>
<dbReference type="InterPro" id="IPR017441">
    <property type="entry name" value="Protein_kinase_ATP_BS"/>
</dbReference>
<dbReference type="EC" id="2.7.10.2" evidence="16"/>
<sequence>MSALLRSPNWSSGLTGLCTRQTIVVRNNKPRSAHQLQINNQQSRSSICESTMIDPAAELPFFYGSISRAEAEEHLKLAGMMDGLFLLRQCLRSLGGYVLSLVWQLDFHHYPVEKQLNGTYCIAGGKSHCGPAELCQYYSQDADGLVCTLRKPCLRSPDTPIRMGVFDSLRENMLREYVRQTWNLEGNAMEQAIISQAPQLEKLIATTAHEKMSWYHGKISRTESERRLYSGAQPDGKFLVRERDESGTFALSIMYGKTVYHYQILLDKSGKYSMPEGTKFDTIWQLVEYLKLKHDGLVTILREACVNPNSTEGRVSILFLSPFLTSTTYSATTAIPAIPSHLSMTVNLLYWPLSFPQRSNRTNGYTPAPGENWDSFKNCRYNCGNIRLIECNNSPSLEVPPGAAKLSETLSSDRRTMPMDTSVYESPYSDPEALKEKKLFLKRDQLMIDEVELGSGNFGCVKKGVYKMRKKQIDVAIKVLKSENEKAVKDEMMKEAEIMHQLDNPYIVRMIGLCQAENLMLVMEMAPAGPLNKYLSTKKEQITVENVVELMHQVSLGMVYLEENNFVHRDLAARNVLLVNQHYAKISDFGLSKALGANDNYYKV</sequence>
<dbReference type="SUPFAM" id="SSF56112">
    <property type="entry name" value="Protein kinase-like (PK-like)"/>
    <property type="match status" value="1"/>
</dbReference>
<feature type="binding site" evidence="18">
    <location>
        <begin position="453"/>
        <end position="461"/>
    </location>
    <ligand>
        <name>ATP</name>
        <dbReference type="ChEBI" id="CHEBI:30616"/>
    </ligand>
</feature>
<dbReference type="InterPro" id="IPR008266">
    <property type="entry name" value="Tyr_kinase_AS"/>
</dbReference>
<dbReference type="PRINTS" id="PR00401">
    <property type="entry name" value="SH2DOMAIN"/>
</dbReference>
<evidence type="ECO:0000256" key="1">
    <source>
        <dbReference type="ARBA" id="ARBA00004236"/>
    </source>
</evidence>
<dbReference type="PROSITE" id="PS00109">
    <property type="entry name" value="PROTEIN_KINASE_TYR"/>
    <property type="match status" value="1"/>
</dbReference>
<dbReference type="PROSITE" id="PS50001">
    <property type="entry name" value="SH2"/>
    <property type="match status" value="2"/>
</dbReference>
<dbReference type="GO" id="GO:0005886">
    <property type="term" value="C:plasma membrane"/>
    <property type="evidence" value="ECO:0007669"/>
    <property type="project" value="UniProtKB-SubCell"/>
</dbReference>
<dbReference type="GO" id="GO:0005737">
    <property type="term" value="C:cytoplasm"/>
    <property type="evidence" value="ECO:0007669"/>
    <property type="project" value="UniProtKB-SubCell"/>
</dbReference>
<evidence type="ECO:0000256" key="13">
    <source>
        <dbReference type="ARBA" id="ARBA00023136"/>
    </source>
</evidence>
<dbReference type="GO" id="GO:0035556">
    <property type="term" value="P:intracellular signal transduction"/>
    <property type="evidence" value="ECO:0007669"/>
    <property type="project" value="InterPro"/>
</dbReference>
<comment type="catalytic activity">
    <reaction evidence="15 16">
        <text>L-tyrosyl-[protein] + ATP = O-phospho-L-tyrosyl-[protein] + ADP + H(+)</text>
        <dbReference type="Rhea" id="RHEA:10596"/>
        <dbReference type="Rhea" id="RHEA-COMP:10136"/>
        <dbReference type="Rhea" id="RHEA-COMP:20101"/>
        <dbReference type="ChEBI" id="CHEBI:15378"/>
        <dbReference type="ChEBI" id="CHEBI:30616"/>
        <dbReference type="ChEBI" id="CHEBI:46858"/>
        <dbReference type="ChEBI" id="CHEBI:61978"/>
        <dbReference type="ChEBI" id="CHEBI:456216"/>
        <dbReference type="EC" id="2.7.10.2"/>
    </reaction>
</comment>
<evidence type="ECO:0000256" key="19">
    <source>
        <dbReference type="PROSITE-ProRule" id="PRU00191"/>
    </source>
</evidence>
<dbReference type="Gene3D" id="1.10.510.10">
    <property type="entry name" value="Transferase(Phosphotransferase) domain 1"/>
    <property type="match status" value="1"/>
</dbReference>
<feature type="domain" description="Protein kinase" evidence="22">
    <location>
        <begin position="447"/>
        <end position="604"/>
    </location>
</feature>
<dbReference type="FunFam" id="3.30.200.20:FF:000185">
    <property type="entry name" value="Tyrosine-protein kinase"/>
    <property type="match status" value="1"/>
</dbReference>
<dbReference type="SMART" id="SM00219">
    <property type="entry name" value="TyrKc"/>
    <property type="match status" value="1"/>
</dbReference>
<keyword evidence="4" id="KW-0963">Cytoplasm</keyword>
<dbReference type="GO" id="GO:0005524">
    <property type="term" value="F:ATP binding"/>
    <property type="evidence" value="ECO:0007669"/>
    <property type="project" value="UniProtKB-UniRule"/>
</dbReference>
<dbReference type="InterPro" id="IPR001245">
    <property type="entry name" value="Ser-Thr/Tyr_kinase_cat_dom"/>
</dbReference>
<dbReference type="InterPro" id="IPR035838">
    <property type="entry name" value="SYK/ZAP-70_N_SH2"/>
</dbReference>
<keyword evidence="6" id="KW-0449">Lipoprotein</keyword>
<dbReference type="InterPro" id="IPR012234">
    <property type="entry name" value="Tyr_kinase_non-rcpt_SYK/ZAP70"/>
</dbReference>
<dbReference type="InterPro" id="IPR011009">
    <property type="entry name" value="Kinase-like_dom_sf"/>
</dbReference>
<dbReference type="FunFam" id="3.30.505.10:FF:000031">
    <property type="entry name" value="Tyrosine-protein kinase"/>
    <property type="match status" value="1"/>
</dbReference>
<feature type="active site" description="Proton acceptor" evidence="17">
    <location>
        <position position="570"/>
    </location>
</feature>
<dbReference type="PROSITE" id="PS50011">
    <property type="entry name" value="PROTEIN_KINASE_DOM"/>
    <property type="match status" value="1"/>
</dbReference>
<dbReference type="Gene3D" id="3.30.505.10">
    <property type="entry name" value="SH2 domain"/>
    <property type="match status" value="2"/>
</dbReference>
<keyword evidence="12 19" id="KW-0727">SH2 domain</keyword>
<name>A0A0P7U556_SCLFO</name>
<keyword evidence="11" id="KW-0391">Immunity</keyword>
<feature type="domain" description="SH2" evidence="21">
    <location>
        <begin position="214"/>
        <end position="305"/>
    </location>
</feature>
<keyword evidence="13" id="KW-0472">Membrane</keyword>
<keyword evidence="14 16" id="KW-0829">Tyrosine-protein kinase</keyword>
<evidence type="ECO:0000313" key="24">
    <source>
        <dbReference type="Proteomes" id="UP000034805"/>
    </source>
</evidence>
<dbReference type="InterPro" id="IPR036860">
    <property type="entry name" value="SH2_dom_sf"/>
</dbReference>
<proteinExistence type="inferred from homology"/>
<evidence type="ECO:0000259" key="21">
    <source>
        <dbReference type="PROSITE" id="PS50001"/>
    </source>
</evidence>
<keyword evidence="3" id="KW-1003">Cell membrane</keyword>
<dbReference type="Gene3D" id="1.10.930.10">
    <property type="entry name" value="Syk Kinase, Chain A, domain 2"/>
    <property type="match status" value="1"/>
</dbReference>
<keyword evidence="5 16" id="KW-0808">Transferase</keyword>
<organism evidence="23 24">
    <name type="scientific">Scleropages formosus</name>
    <name type="common">Asian bonytongue</name>
    <name type="synonym">Osteoglossum formosum</name>
    <dbReference type="NCBI Taxonomy" id="113540"/>
    <lineage>
        <taxon>Eukaryota</taxon>
        <taxon>Metazoa</taxon>
        <taxon>Chordata</taxon>
        <taxon>Craniata</taxon>
        <taxon>Vertebrata</taxon>
        <taxon>Euteleostomi</taxon>
        <taxon>Actinopterygii</taxon>
        <taxon>Neopterygii</taxon>
        <taxon>Teleostei</taxon>
        <taxon>Osteoglossocephala</taxon>
        <taxon>Osteoglossomorpha</taxon>
        <taxon>Osteoglossiformes</taxon>
        <taxon>Osteoglossidae</taxon>
        <taxon>Scleropages</taxon>
    </lineage>
</organism>
<evidence type="ECO:0000256" key="12">
    <source>
        <dbReference type="ARBA" id="ARBA00022999"/>
    </source>
</evidence>
<dbReference type="PANTHER" id="PTHR24418">
    <property type="entry name" value="TYROSINE-PROTEIN KINASE"/>
    <property type="match status" value="1"/>
</dbReference>
<evidence type="ECO:0000256" key="15">
    <source>
        <dbReference type="ARBA" id="ARBA00051245"/>
    </source>
</evidence>
<dbReference type="PROSITE" id="PS00107">
    <property type="entry name" value="PROTEIN_KINASE_ATP"/>
    <property type="match status" value="1"/>
</dbReference>
<evidence type="ECO:0000256" key="11">
    <source>
        <dbReference type="ARBA" id="ARBA00022859"/>
    </source>
</evidence>